<evidence type="ECO:0000256" key="6">
    <source>
        <dbReference type="ARBA" id="ARBA00023145"/>
    </source>
</evidence>
<dbReference type="OrthoDB" id="9790893at2"/>
<keyword evidence="6 11" id="KW-0865">Zymogen</keyword>
<gene>
    <name evidence="11" type="primary">psd</name>
    <name evidence="12" type="ORF">SAMN05444695_11110</name>
</gene>
<evidence type="ECO:0000256" key="1">
    <source>
        <dbReference type="ARBA" id="ARBA00022475"/>
    </source>
</evidence>
<dbReference type="PANTHER" id="PTHR35809:SF1">
    <property type="entry name" value="ARCHAETIDYLSERINE DECARBOXYLASE PROENZYME-RELATED"/>
    <property type="match status" value="1"/>
</dbReference>
<comment type="function">
    <text evidence="11">Catalyzes the formation of phosphatidylethanolamine (PtdEtn) from phosphatidylserine (PtdSer).</text>
</comment>
<sequence length="237" mass="25068">MARKPTPPGTPQSTGIGHVVDLVRDAVPPLHPAGVPFVLAPLGVALLGRRRKWVRRAGLVSAAACAAFFRHPHRVPPNRAGVAVAPADGEIALVDRAVPPAELGLGDAPLHRVSIFLSVLDVHVQRSPVAGTVEKVAYQAGQFLSADLADASEVNERNSMVLRTVDGHDVAVVQIAGLLARRIVCDAREGDKITIGDTYGLIRFGSRVDTYFPEGTTLLVERGQRTIGGETVLATLP</sequence>
<feature type="active site" description="Schiff-base intermediate with substrate; via pyruvic acid" evidence="11">
    <location>
        <position position="206"/>
    </location>
</feature>
<organism evidence="12 13">
    <name type="scientific">Rhodococcus triatomae</name>
    <dbReference type="NCBI Taxonomy" id="300028"/>
    <lineage>
        <taxon>Bacteria</taxon>
        <taxon>Bacillati</taxon>
        <taxon>Actinomycetota</taxon>
        <taxon>Actinomycetes</taxon>
        <taxon>Mycobacteriales</taxon>
        <taxon>Nocardiaceae</taxon>
        <taxon>Rhodococcus</taxon>
    </lineage>
</organism>
<evidence type="ECO:0000256" key="7">
    <source>
        <dbReference type="ARBA" id="ARBA00023209"/>
    </source>
</evidence>
<protein>
    <recommendedName>
        <fullName evidence="11">Phosphatidylserine decarboxylase proenzyme</fullName>
        <ecNumber evidence="11">4.1.1.65</ecNumber>
    </recommendedName>
    <component>
        <recommendedName>
            <fullName evidence="11">Phosphatidylserine decarboxylase alpha chain</fullName>
        </recommendedName>
    </component>
    <component>
        <recommendedName>
            <fullName evidence="11">Phosphatidylserine decarboxylase beta chain</fullName>
        </recommendedName>
    </component>
</protein>
<keyword evidence="3 11" id="KW-0210">Decarboxylase</keyword>
<comment type="PTM">
    <text evidence="11">Is synthesized initially as an inactive proenzyme. Formation of the active enzyme involves a self-maturation process in which the active site pyruvoyl group is generated from an internal serine residue via an autocatalytic post-translational modification. Two non-identical subunits are generated from the proenzyme in this reaction, and the pyruvate is formed at the N-terminus of the alpha chain, which is derived from the carboxyl end of the proenzyme. The post-translation cleavage follows an unusual pathway, termed non-hydrolytic serinolysis, in which the side chain hydroxyl group of the serine supplies its oxygen atom to form the C-terminus of the beta chain, while the remainder of the serine residue undergoes an oxidative deamination to produce ammonia and the pyruvoyl prosthetic group on the alpha chain.</text>
</comment>
<evidence type="ECO:0000313" key="12">
    <source>
        <dbReference type="EMBL" id="SDI77291.1"/>
    </source>
</evidence>
<dbReference type="InterPro" id="IPR003817">
    <property type="entry name" value="PS_Dcarbxylase"/>
</dbReference>
<keyword evidence="1 11" id="KW-1003">Cell membrane</keyword>
<dbReference type="HAMAP" id="MF_00664">
    <property type="entry name" value="PS_decarb_PSD_A"/>
    <property type="match status" value="1"/>
</dbReference>
<feature type="modified residue" description="Pyruvic acid (Ser); by autocatalysis" evidence="11">
    <location>
        <position position="206"/>
    </location>
</feature>
<keyword evidence="4 11" id="KW-0443">Lipid metabolism</keyword>
<evidence type="ECO:0000256" key="3">
    <source>
        <dbReference type="ARBA" id="ARBA00022793"/>
    </source>
</evidence>
<keyword evidence="8 11" id="KW-0456">Lyase</keyword>
<dbReference type="NCBIfam" id="NF003679">
    <property type="entry name" value="PRK05305.1-3"/>
    <property type="match status" value="1"/>
</dbReference>
<evidence type="ECO:0000256" key="11">
    <source>
        <dbReference type="HAMAP-Rule" id="MF_00664"/>
    </source>
</evidence>
<comment type="catalytic activity">
    <reaction evidence="11">
        <text>a 1,2-diacyl-sn-glycero-3-phospho-L-serine + H(+) = a 1,2-diacyl-sn-glycero-3-phosphoethanolamine + CO2</text>
        <dbReference type="Rhea" id="RHEA:20828"/>
        <dbReference type="ChEBI" id="CHEBI:15378"/>
        <dbReference type="ChEBI" id="CHEBI:16526"/>
        <dbReference type="ChEBI" id="CHEBI:57262"/>
        <dbReference type="ChEBI" id="CHEBI:64612"/>
        <dbReference type="EC" id="4.1.1.65"/>
    </reaction>
</comment>
<dbReference type="Pfam" id="PF02666">
    <property type="entry name" value="PS_Dcarbxylase"/>
    <property type="match status" value="1"/>
</dbReference>
<keyword evidence="2 11" id="KW-0444">Lipid biosynthesis</keyword>
<evidence type="ECO:0000256" key="4">
    <source>
        <dbReference type="ARBA" id="ARBA00023098"/>
    </source>
</evidence>
<keyword evidence="5 11" id="KW-0472">Membrane</keyword>
<comment type="similarity">
    <text evidence="11">Belongs to the phosphatidylserine decarboxylase family. PSD-A subfamily.</text>
</comment>
<evidence type="ECO:0000256" key="8">
    <source>
        <dbReference type="ARBA" id="ARBA00023239"/>
    </source>
</evidence>
<accession>A0A1G8NAJ1</accession>
<comment type="cofactor">
    <cofactor evidence="11">
        <name>pyruvate</name>
        <dbReference type="ChEBI" id="CHEBI:15361"/>
    </cofactor>
    <text evidence="11">Binds 1 pyruvoyl group covalently per subunit.</text>
</comment>
<dbReference type="PANTHER" id="PTHR35809">
    <property type="entry name" value="ARCHAETIDYLSERINE DECARBOXYLASE PROENZYME-RELATED"/>
    <property type="match status" value="1"/>
</dbReference>
<reference evidence="12 13" key="1">
    <citation type="submission" date="2016-10" db="EMBL/GenBank/DDBJ databases">
        <authorList>
            <person name="de Groot N.N."/>
        </authorList>
    </citation>
    <scope>NUCLEOTIDE SEQUENCE [LARGE SCALE GENOMIC DNA]</scope>
    <source>
        <strain evidence="12 13">DSM 44892</strain>
    </source>
</reference>
<evidence type="ECO:0000256" key="2">
    <source>
        <dbReference type="ARBA" id="ARBA00022516"/>
    </source>
</evidence>
<dbReference type="GO" id="GO:0005886">
    <property type="term" value="C:plasma membrane"/>
    <property type="evidence" value="ECO:0007669"/>
    <property type="project" value="UniProtKB-SubCell"/>
</dbReference>
<proteinExistence type="inferred from homology"/>
<comment type="pathway">
    <text evidence="11">Phospholipid metabolism; phosphatidylethanolamine biosynthesis; phosphatidylethanolamine from CDP-diacylglycerol: step 2/2.</text>
</comment>
<feature type="site" description="Cleavage (non-hydrolytic); by autocatalysis" evidence="11">
    <location>
        <begin position="205"/>
        <end position="206"/>
    </location>
</feature>
<dbReference type="RefSeq" id="WP_072739011.1">
    <property type="nucleotide sequence ID" value="NZ_CP048813.1"/>
</dbReference>
<dbReference type="UniPathway" id="UPA00558">
    <property type="reaction ID" value="UER00616"/>
</dbReference>
<feature type="chain" id="PRO_5031678816" description="Phosphatidylserine decarboxylase beta chain" evidence="11">
    <location>
        <begin position="1"/>
        <end position="205"/>
    </location>
</feature>
<keyword evidence="10 11" id="KW-0670">Pyruvate</keyword>
<dbReference type="EMBL" id="FNDN01000011">
    <property type="protein sequence ID" value="SDI77291.1"/>
    <property type="molecule type" value="Genomic_DNA"/>
</dbReference>
<dbReference type="GO" id="GO:0006646">
    <property type="term" value="P:phosphatidylethanolamine biosynthetic process"/>
    <property type="evidence" value="ECO:0007669"/>
    <property type="project" value="UniProtKB-UniRule"/>
</dbReference>
<keyword evidence="9 11" id="KW-1208">Phospholipid metabolism</keyword>
<dbReference type="AlphaFoldDB" id="A0A1G8NAJ1"/>
<feature type="chain" id="PRO_5031678815" description="Phosphatidylserine decarboxylase alpha chain" evidence="11">
    <location>
        <begin position="206"/>
        <end position="237"/>
    </location>
</feature>
<evidence type="ECO:0000256" key="9">
    <source>
        <dbReference type="ARBA" id="ARBA00023264"/>
    </source>
</evidence>
<comment type="subunit">
    <text evidence="11">Heterodimer of a large membrane-associated beta subunit and a small pyruvoyl-containing alpha subunit.</text>
</comment>
<keyword evidence="7 11" id="KW-0594">Phospholipid biosynthesis</keyword>
<comment type="subcellular location">
    <subcellularLocation>
        <location evidence="11">Cell membrane</location>
        <topology evidence="11">Peripheral membrane protein</topology>
    </subcellularLocation>
</comment>
<evidence type="ECO:0000313" key="13">
    <source>
        <dbReference type="Proteomes" id="UP000183263"/>
    </source>
</evidence>
<evidence type="ECO:0000256" key="10">
    <source>
        <dbReference type="ARBA" id="ARBA00023317"/>
    </source>
</evidence>
<dbReference type="InterPro" id="IPR033175">
    <property type="entry name" value="PSD-A"/>
</dbReference>
<dbReference type="EC" id="4.1.1.65" evidence="11"/>
<evidence type="ECO:0000256" key="5">
    <source>
        <dbReference type="ARBA" id="ARBA00023136"/>
    </source>
</evidence>
<keyword evidence="13" id="KW-1185">Reference proteome</keyword>
<dbReference type="Proteomes" id="UP000183263">
    <property type="component" value="Unassembled WGS sequence"/>
</dbReference>
<dbReference type="GO" id="GO:0004609">
    <property type="term" value="F:phosphatidylserine decarboxylase activity"/>
    <property type="evidence" value="ECO:0007669"/>
    <property type="project" value="UniProtKB-UniRule"/>
</dbReference>
<name>A0A1G8NAJ1_9NOCA</name>